<dbReference type="RefSeq" id="WP_263607397.1">
    <property type="nucleotide sequence ID" value="NZ_JAOVQM010000001.1"/>
</dbReference>
<name>A0ABT2Y3H1_9MOLU</name>
<dbReference type="Proteomes" id="UP001177160">
    <property type="component" value="Unassembled WGS sequence"/>
</dbReference>
<accession>A0ABT2Y3H1</accession>
<proteinExistence type="predicted"/>
<comment type="caution">
    <text evidence="1">The sequence shown here is derived from an EMBL/GenBank/DDBJ whole genome shotgun (WGS) entry which is preliminary data.</text>
</comment>
<organism evidence="1 2">
    <name type="scientific">Paracholeplasma manati</name>
    <dbReference type="NCBI Taxonomy" id="591373"/>
    <lineage>
        <taxon>Bacteria</taxon>
        <taxon>Bacillati</taxon>
        <taxon>Mycoplasmatota</taxon>
        <taxon>Mollicutes</taxon>
        <taxon>Acholeplasmatales</taxon>
        <taxon>Acholeplasmataceae</taxon>
        <taxon>Paracholeplasma</taxon>
    </lineage>
</organism>
<protein>
    <submittedName>
        <fullName evidence="1">Uncharacterized protein</fullName>
    </submittedName>
</protein>
<dbReference type="EMBL" id="JAOVQM010000001">
    <property type="protein sequence ID" value="MCV2231284.1"/>
    <property type="molecule type" value="Genomic_DNA"/>
</dbReference>
<sequence length="176" mass="20636">MTNKEQILYHQNKYPNMLLQDHVKRIHQMIFGPAHAHSQPSLDKVKQYMTSELYEMKVNECGDDIIEIGHDFVRVDLGLVLKGETTIELLSQAFLSSMNPEHIEKEPVSVMDHALKELEHMIELGVLPYDLDQSISWLNQYRSLGYPAIHHSDTYRDLYHPHYRVIHSEYLPDLKK</sequence>
<evidence type="ECO:0000313" key="2">
    <source>
        <dbReference type="Proteomes" id="UP001177160"/>
    </source>
</evidence>
<keyword evidence="2" id="KW-1185">Reference proteome</keyword>
<gene>
    <name evidence="1" type="ORF">N7548_00390</name>
</gene>
<reference evidence="1" key="1">
    <citation type="submission" date="2022-09" db="EMBL/GenBank/DDBJ databases">
        <title>Novel Mycoplasma species identified in domestic and wild animals.</title>
        <authorList>
            <person name="Volokhov D.V."/>
            <person name="Furtak V.A."/>
            <person name="Zagorodnyaya T.A."/>
        </authorList>
    </citation>
    <scope>NUCLEOTIDE SEQUENCE</scope>
    <source>
        <strain evidence="1">Oakley</strain>
    </source>
</reference>
<evidence type="ECO:0000313" key="1">
    <source>
        <dbReference type="EMBL" id="MCV2231284.1"/>
    </source>
</evidence>